<reference evidence="2 3" key="1">
    <citation type="submission" date="2023-03" db="EMBL/GenBank/DDBJ databases">
        <title>Genome insight into feeding habits of ladybird beetles.</title>
        <authorList>
            <person name="Li H.-S."/>
            <person name="Huang Y.-H."/>
            <person name="Pang H."/>
        </authorList>
    </citation>
    <scope>NUCLEOTIDE SEQUENCE [LARGE SCALE GENOMIC DNA]</scope>
    <source>
        <strain evidence="2">SYSU_2023b</strain>
        <tissue evidence="2">Whole body</tissue>
    </source>
</reference>
<dbReference type="EMBL" id="JARQZJ010000121">
    <property type="protein sequence ID" value="KAK9888277.1"/>
    <property type="molecule type" value="Genomic_DNA"/>
</dbReference>
<dbReference type="Proteomes" id="UP001431783">
    <property type="component" value="Unassembled WGS sequence"/>
</dbReference>
<name>A0AAW1V6C0_9CUCU</name>
<evidence type="ECO:0000313" key="3">
    <source>
        <dbReference type="Proteomes" id="UP001431783"/>
    </source>
</evidence>
<accession>A0AAW1V6C0</accession>
<sequence length="126" mass="14684">MHICCSLIIFRQYSLNSVKLNSKEFPIPNPTSDHSPKIETATSIWKRICTQRNKQTSLSCGQVGQGLNDHHETDSNFPEEKRRINFPNQRQIIEFSIWTSFHNPSTKRIIPTKMENELNENNTKIK</sequence>
<keyword evidence="3" id="KW-1185">Reference proteome</keyword>
<feature type="compositionally biased region" description="Basic and acidic residues" evidence="1">
    <location>
        <begin position="68"/>
        <end position="81"/>
    </location>
</feature>
<evidence type="ECO:0000313" key="2">
    <source>
        <dbReference type="EMBL" id="KAK9888277.1"/>
    </source>
</evidence>
<protein>
    <submittedName>
        <fullName evidence="2">Uncharacterized protein</fullName>
    </submittedName>
</protein>
<proteinExistence type="predicted"/>
<evidence type="ECO:0000256" key="1">
    <source>
        <dbReference type="SAM" id="MobiDB-lite"/>
    </source>
</evidence>
<dbReference type="AlphaFoldDB" id="A0AAW1V6C0"/>
<organism evidence="2 3">
    <name type="scientific">Henosepilachna vigintioctopunctata</name>
    <dbReference type="NCBI Taxonomy" id="420089"/>
    <lineage>
        <taxon>Eukaryota</taxon>
        <taxon>Metazoa</taxon>
        <taxon>Ecdysozoa</taxon>
        <taxon>Arthropoda</taxon>
        <taxon>Hexapoda</taxon>
        <taxon>Insecta</taxon>
        <taxon>Pterygota</taxon>
        <taxon>Neoptera</taxon>
        <taxon>Endopterygota</taxon>
        <taxon>Coleoptera</taxon>
        <taxon>Polyphaga</taxon>
        <taxon>Cucujiformia</taxon>
        <taxon>Coccinelloidea</taxon>
        <taxon>Coccinellidae</taxon>
        <taxon>Epilachninae</taxon>
        <taxon>Epilachnini</taxon>
        <taxon>Henosepilachna</taxon>
    </lineage>
</organism>
<comment type="caution">
    <text evidence="2">The sequence shown here is derived from an EMBL/GenBank/DDBJ whole genome shotgun (WGS) entry which is preliminary data.</text>
</comment>
<feature type="region of interest" description="Disordered" evidence="1">
    <location>
        <begin position="62"/>
        <end position="81"/>
    </location>
</feature>
<gene>
    <name evidence="2" type="ORF">WA026_000540</name>
</gene>